<dbReference type="PANTHER" id="PTHR47966:SF57">
    <property type="entry name" value="PEPTIDASE A1 DOMAIN-CONTAINING PROTEIN"/>
    <property type="match status" value="1"/>
</dbReference>
<dbReference type="OrthoDB" id="771136at2759"/>
<keyword evidence="8" id="KW-0472">Membrane</keyword>
<dbReference type="InterPro" id="IPR034164">
    <property type="entry name" value="Pepsin-like_dom"/>
</dbReference>
<feature type="region of interest" description="Disordered" evidence="7">
    <location>
        <begin position="417"/>
        <end position="448"/>
    </location>
</feature>
<feature type="transmembrane region" description="Helical" evidence="8">
    <location>
        <begin position="454"/>
        <end position="473"/>
    </location>
</feature>
<evidence type="ECO:0000256" key="3">
    <source>
        <dbReference type="ARBA" id="ARBA00022750"/>
    </source>
</evidence>
<dbReference type="AlphaFoldDB" id="F8NV15"/>
<dbReference type="InterPro" id="IPR021109">
    <property type="entry name" value="Peptidase_aspartic_dom_sf"/>
</dbReference>
<dbReference type="InterPro" id="IPR001969">
    <property type="entry name" value="Aspartic_peptidase_AS"/>
</dbReference>
<evidence type="ECO:0000313" key="11">
    <source>
        <dbReference type="EMBL" id="EGO25970.1"/>
    </source>
</evidence>
<dbReference type="InterPro" id="IPR001461">
    <property type="entry name" value="Aspartic_peptidase_A1"/>
</dbReference>
<evidence type="ECO:0000256" key="4">
    <source>
        <dbReference type="ARBA" id="ARBA00022801"/>
    </source>
</evidence>
<organism>
    <name type="scientific">Serpula lacrymans var. lacrymans (strain S7.9)</name>
    <name type="common">Dry rot fungus</name>
    <dbReference type="NCBI Taxonomy" id="578457"/>
    <lineage>
        <taxon>Eukaryota</taxon>
        <taxon>Fungi</taxon>
        <taxon>Dikarya</taxon>
        <taxon>Basidiomycota</taxon>
        <taxon>Agaricomycotina</taxon>
        <taxon>Agaricomycetes</taxon>
        <taxon>Agaricomycetidae</taxon>
        <taxon>Boletales</taxon>
        <taxon>Coniophorineae</taxon>
        <taxon>Serpulaceae</taxon>
        <taxon>Serpula</taxon>
    </lineage>
</organism>
<feature type="compositionally biased region" description="Polar residues" evidence="7">
    <location>
        <begin position="417"/>
        <end position="430"/>
    </location>
</feature>
<keyword evidence="8" id="KW-0812">Transmembrane</keyword>
<keyword evidence="9" id="KW-0732">Signal</keyword>
<evidence type="ECO:0000256" key="2">
    <source>
        <dbReference type="ARBA" id="ARBA00022670"/>
    </source>
</evidence>
<accession>F8NV15</accession>
<dbReference type="GO" id="GO:0004190">
    <property type="term" value="F:aspartic-type endopeptidase activity"/>
    <property type="evidence" value="ECO:0007669"/>
    <property type="project" value="UniProtKB-KW"/>
</dbReference>
<proteinExistence type="inferred from homology"/>
<evidence type="ECO:0000256" key="1">
    <source>
        <dbReference type="ARBA" id="ARBA00007447"/>
    </source>
</evidence>
<evidence type="ECO:0000256" key="5">
    <source>
        <dbReference type="PIRSR" id="PIRSR601461-1"/>
    </source>
</evidence>
<dbReference type="PROSITE" id="PS00141">
    <property type="entry name" value="ASP_PROTEASE"/>
    <property type="match status" value="1"/>
</dbReference>
<reference evidence="11" key="1">
    <citation type="submission" date="2011-04" db="EMBL/GenBank/DDBJ databases">
        <title>Evolution of plant cell wall degrading machinery underlies the functional diversity of forest fungi.</title>
        <authorList>
            <consortium name="US DOE Joint Genome Institute (JGI-PGF)"/>
            <person name="Eastwood D.C."/>
            <person name="Floudas D."/>
            <person name="Binder M."/>
            <person name="Majcherczyk A."/>
            <person name="Schneider P."/>
            <person name="Aerts A."/>
            <person name="Asiegbu F.O."/>
            <person name="Baker S.E."/>
            <person name="Barry K."/>
            <person name="Bendiksby M."/>
            <person name="Blumentritt M."/>
            <person name="Coutinho P.M."/>
            <person name="Cullen D."/>
            <person name="Cullen D."/>
            <person name="Gathman A."/>
            <person name="Goodell B."/>
            <person name="Henrissat B."/>
            <person name="Ihrmark K."/>
            <person name="Kauserud H."/>
            <person name="Kohler A."/>
            <person name="LaButti K."/>
            <person name="Lapidus A."/>
            <person name="Lavin J.L."/>
            <person name="Lee Y.-H."/>
            <person name="Lindquist E."/>
            <person name="Lilly W."/>
            <person name="Lucas S."/>
            <person name="Morin E."/>
            <person name="Murat C."/>
            <person name="Oguiza J.A."/>
            <person name="Park J."/>
            <person name="Pisabarro A.G."/>
            <person name="Riley R."/>
            <person name="Rosling A."/>
            <person name="Salamov A."/>
            <person name="Schmidt O."/>
            <person name="Schmutz J."/>
            <person name="Skrede I."/>
            <person name="Stenlid J."/>
            <person name="Wiebenga A."/>
            <person name="Xie X."/>
            <person name="Kues U."/>
            <person name="Hibbett D.S."/>
            <person name="Hoffmeister D."/>
            <person name="Hogberg N."/>
            <person name="Martin F."/>
            <person name="Grigoriev I.V."/>
            <person name="Watkinson S.C."/>
        </authorList>
    </citation>
    <scope>NUCLEOTIDE SEQUENCE</scope>
    <source>
        <strain evidence="11">S7.9</strain>
    </source>
</reference>
<feature type="active site" evidence="5">
    <location>
        <position position="289"/>
    </location>
</feature>
<evidence type="ECO:0000256" key="7">
    <source>
        <dbReference type="SAM" id="MobiDB-lite"/>
    </source>
</evidence>
<feature type="active site" evidence="5">
    <location>
        <position position="93"/>
    </location>
</feature>
<evidence type="ECO:0000256" key="6">
    <source>
        <dbReference type="RuleBase" id="RU000454"/>
    </source>
</evidence>
<feature type="signal peptide" evidence="9">
    <location>
        <begin position="1"/>
        <end position="18"/>
    </location>
</feature>
<evidence type="ECO:0000256" key="9">
    <source>
        <dbReference type="SAM" id="SignalP"/>
    </source>
</evidence>
<keyword evidence="8" id="KW-1133">Transmembrane helix</keyword>
<dbReference type="KEGG" id="sla:SERLADRAFT_466841"/>
<dbReference type="RefSeq" id="XP_007318092.1">
    <property type="nucleotide sequence ID" value="XM_007318030.1"/>
</dbReference>
<sequence>MVFLSLVVATILVDVVLSDPLHIPIVKRTKVKTVESYANAAEKLRYKYGFKSNSSRKRGNTSPVAITDEQNDSSYSGVVGIGTPAQIFSVVLDTGSSDLWVGSTSCLTCSVNAPAFDPSQSSTLKLASGGSSQVHIIYGSGTVQGGLATDTVSLGGFSVAPQTFLVVDETSANLFTDGVSGIMGLGFESLAATKALPFWESLANNNQFSSPEMSFYLARLVDQAQTEEAPGGVLILGGTNSSLYQGQIDFVNMPDGVSPSYWWQQVNKVTVQGNTVGISTGTTSYAAIDTGTTLVGGPSTDVKSIWAEITGSQALSPTGQYAGMYSYPCSIDVQVTISFGSNSWPINTADMNLGELGNGQCLGGIFDLTAGSDAGTGQGNPGWVVGDTFLKNVYSVFRSNPPSVGFAQLADGLSASSGTSGSNPAQITQTSDPLPSVSGSSGSNASSAPPTVNAMSSLYLTLFATLVLALSLLR</sequence>
<dbReference type="GO" id="GO:0006508">
    <property type="term" value="P:proteolysis"/>
    <property type="evidence" value="ECO:0007669"/>
    <property type="project" value="UniProtKB-KW"/>
</dbReference>
<keyword evidence="4 6" id="KW-0378">Hydrolase</keyword>
<protein>
    <recommendedName>
        <fullName evidence="10">Peptidase A1 domain-containing protein</fullName>
    </recommendedName>
</protein>
<evidence type="ECO:0000256" key="8">
    <source>
        <dbReference type="SAM" id="Phobius"/>
    </source>
</evidence>
<dbReference type="SUPFAM" id="SSF50630">
    <property type="entry name" value="Acid proteases"/>
    <property type="match status" value="1"/>
</dbReference>
<keyword evidence="3 6" id="KW-0064">Aspartyl protease</keyword>
<name>F8NV15_SERL9</name>
<dbReference type="PANTHER" id="PTHR47966">
    <property type="entry name" value="BETA-SITE APP-CLEAVING ENZYME, ISOFORM A-RELATED"/>
    <property type="match status" value="1"/>
</dbReference>
<dbReference type="PROSITE" id="PS51767">
    <property type="entry name" value="PEPTIDASE_A1"/>
    <property type="match status" value="1"/>
</dbReference>
<dbReference type="InterPro" id="IPR033121">
    <property type="entry name" value="PEPTIDASE_A1"/>
</dbReference>
<feature type="compositionally biased region" description="Low complexity" evidence="7">
    <location>
        <begin position="431"/>
        <end position="448"/>
    </location>
</feature>
<evidence type="ECO:0000259" key="10">
    <source>
        <dbReference type="PROSITE" id="PS51767"/>
    </source>
</evidence>
<dbReference type="Pfam" id="PF00026">
    <property type="entry name" value="Asp"/>
    <property type="match status" value="1"/>
</dbReference>
<dbReference type="PRINTS" id="PR00792">
    <property type="entry name" value="PEPSIN"/>
</dbReference>
<dbReference type="MEROPS" id="A01.078"/>
<gene>
    <name evidence="11" type="ORF">SERLADRAFT_466841</name>
</gene>
<feature type="chain" id="PRO_5003376316" description="Peptidase A1 domain-containing protein" evidence="9">
    <location>
        <begin position="19"/>
        <end position="474"/>
    </location>
</feature>
<dbReference type="EMBL" id="GL945433">
    <property type="protein sequence ID" value="EGO25970.1"/>
    <property type="molecule type" value="Genomic_DNA"/>
</dbReference>
<dbReference type="Proteomes" id="UP000008064">
    <property type="component" value="Unassembled WGS sequence"/>
</dbReference>
<dbReference type="Gene3D" id="2.40.70.10">
    <property type="entry name" value="Acid Proteases"/>
    <property type="match status" value="2"/>
</dbReference>
<feature type="domain" description="Peptidase A1" evidence="10">
    <location>
        <begin position="75"/>
        <end position="407"/>
    </location>
</feature>
<dbReference type="HOGENOM" id="CLU_013253_1_2_1"/>
<dbReference type="GeneID" id="18819131"/>
<keyword evidence="2 6" id="KW-0645">Protease</keyword>
<dbReference type="FunFam" id="2.40.70.10:FF:000115">
    <property type="entry name" value="Lysosomal aspartic protease"/>
    <property type="match status" value="1"/>
</dbReference>
<dbReference type="CDD" id="cd05471">
    <property type="entry name" value="pepsin_like"/>
    <property type="match status" value="1"/>
</dbReference>
<comment type="similarity">
    <text evidence="1 6">Belongs to the peptidase A1 family.</text>
</comment>